<evidence type="ECO:0008006" key="4">
    <source>
        <dbReference type="Google" id="ProtNLM"/>
    </source>
</evidence>
<comment type="caution">
    <text evidence="2">The sequence shown here is derived from an EMBL/GenBank/DDBJ whole genome shotgun (WGS) entry which is preliminary data.</text>
</comment>
<gene>
    <name evidence="2" type="ORF">AOC33_00060</name>
</gene>
<dbReference type="RefSeq" id="WP_089514571.1">
    <property type="nucleotide sequence ID" value="NZ_NJGG01000001.1"/>
</dbReference>
<sequence>MFGSNKKHGLLKPELESFDTIIDKTTTIHGRLSIEGSIRIDGTVMGNIECTNESENENITVAVGVTGKINGDIRAYRVLVAGKVEGNIYAAEKVELHESAIVVGDITYNQLGIEHGAEVLGLMIKKVDSKKQINHASSLIKKIQETSFKNS</sequence>
<dbReference type="OrthoDB" id="8903691at2"/>
<dbReference type="InterPro" id="IPR007607">
    <property type="entry name" value="BacA/B"/>
</dbReference>
<accession>A0A229FUJ8</accession>
<dbReference type="AlphaFoldDB" id="A0A229FUJ8"/>
<evidence type="ECO:0000313" key="3">
    <source>
        <dbReference type="Proteomes" id="UP000215188"/>
    </source>
</evidence>
<reference evidence="2 3" key="1">
    <citation type="submission" date="2017-06" db="EMBL/GenBank/DDBJ databases">
        <title>Reclassification of a Polynucleobacter cosmopolitanus strain isolated from tropical Lake Victoria as Polynucleobacter victoriensis comb. nov.</title>
        <authorList>
            <person name="Hahn M.W."/>
        </authorList>
    </citation>
    <scope>NUCLEOTIDE SEQUENCE [LARGE SCALE GENOMIC DNA]</scope>
    <source>
        <strain evidence="2 3">MWH-MoIso2</strain>
    </source>
</reference>
<evidence type="ECO:0000313" key="2">
    <source>
        <dbReference type="EMBL" id="OXL15532.1"/>
    </source>
</evidence>
<dbReference type="Pfam" id="PF04519">
    <property type="entry name" value="Bactofilin"/>
    <property type="match status" value="1"/>
</dbReference>
<comment type="similarity">
    <text evidence="1">Belongs to the bactofilin family.</text>
</comment>
<organism evidence="2 3">
    <name type="scientific">Polynucleobacter cosmopolitanus</name>
    <dbReference type="NCBI Taxonomy" id="351345"/>
    <lineage>
        <taxon>Bacteria</taxon>
        <taxon>Pseudomonadati</taxon>
        <taxon>Pseudomonadota</taxon>
        <taxon>Betaproteobacteria</taxon>
        <taxon>Burkholderiales</taxon>
        <taxon>Burkholderiaceae</taxon>
        <taxon>Polynucleobacter</taxon>
    </lineage>
</organism>
<dbReference type="PANTHER" id="PTHR35024">
    <property type="entry name" value="HYPOTHETICAL CYTOSOLIC PROTEIN"/>
    <property type="match status" value="1"/>
</dbReference>
<evidence type="ECO:0000256" key="1">
    <source>
        <dbReference type="ARBA" id="ARBA00044755"/>
    </source>
</evidence>
<name>A0A229FUJ8_9BURK</name>
<protein>
    <recommendedName>
        <fullName evidence="4">Cell shape determination protein CcmA</fullName>
    </recommendedName>
</protein>
<dbReference type="EMBL" id="NJGG01000001">
    <property type="protein sequence ID" value="OXL15532.1"/>
    <property type="molecule type" value="Genomic_DNA"/>
</dbReference>
<proteinExistence type="inferred from homology"/>
<dbReference type="Proteomes" id="UP000215188">
    <property type="component" value="Unassembled WGS sequence"/>
</dbReference>
<keyword evidence="3" id="KW-1185">Reference proteome</keyword>
<dbReference type="PANTHER" id="PTHR35024:SF4">
    <property type="entry name" value="POLYMER-FORMING CYTOSKELETAL PROTEIN"/>
    <property type="match status" value="1"/>
</dbReference>